<proteinExistence type="predicted"/>
<keyword evidence="2" id="KW-1003">Cell membrane</keyword>
<reference evidence="7 8" key="1">
    <citation type="journal article" date="2019" name="Genome Biol. Evol.">
        <title>Day and night: Metabolic profiles and evolutionary relationships of six axenic non-marine cyanobacteria.</title>
        <authorList>
            <person name="Will S.E."/>
            <person name="Henke P."/>
            <person name="Boedeker C."/>
            <person name="Huang S."/>
            <person name="Brinkmann H."/>
            <person name="Rohde M."/>
            <person name="Jarek M."/>
            <person name="Friedl T."/>
            <person name="Seufert S."/>
            <person name="Schumacher M."/>
            <person name="Overmann J."/>
            <person name="Neumann-Schaal M."/>
            <person name="Petersen J."/>
        </authorList>
    </citation>
    <scope>NUCLEOTIDE SEQUENCE [LARGE SCALE GENOMIC DNA]</scope>
    <source>
        <strain evidence="7 8">SAG 39.79</strain>
    </source>
</reference>
<dbReference type="EMBL" id="RSCK01000012">
    <property type="protein sequence ID" value="RUT12675.1"/>
    <property type="molecule type" value="Genomic_DNA"/>
</dbReference>
<evidence type="ECO:0000313" key="8">
    <source>
        <dbReference type="Proteomes" id="UP000282574"/>
    </source>
</evidence>
<dbReference type="RefSeq" id="WP_127022920.1">
    <property type="nucleotide sequence ID" value="NZ_JAVKZF010000003.1"/>
</dbReference>
<keyword evidence="3 6" id="KW-0812">Transmembrane</keyword>
<evidence type="ECO:0000313" key="7">
    <source>
        <dbReference type="EMBL" id="RUT12675.1"/>
    </source>
</evidence>
<evidence type="ECO:0000256" key="5">
    <source>
        <dbReference type="ARBA" id="ARBA00023136"/>
    </source>
</evidence>
<evidence type="ECO:0000256" key="1">
    <source>
        <dbReference type="ARBA" id="ARBA00004651"/>
    </source>
</evidence>
<organism evidence="7 8">
    <name type="scientific">Chroococcidiopsis cubana SAG 39.79</name>
    <dbReference type="NCBI Taxonomy" id="388085"/>
    <lineage>
        <taxon>Bacteria</taxon>
        <taxon>Bacillati</taxon>
        <taxon>Cyanobacteriota</taxon>
        <taxon>Cyanophyceae</taxon>
        <taxon>Chroococcidiopsidales</taxon>
        <taxon>Chroococcidiopsidaceae</taxon>
        <taxon>Chroococcidiopsis</taxon>
    </lineage>
</organism>
<dbReference type="GO" id="GO:0005886">
    <property type="term" value="C:plasma membrane"/>
    <property type="evidence" value="ECO:0007669"/>
    <property type="project" value="UniProtKB-SubCell"/>
</dbReference>
<keyword evidence="8" id="KW-1185">Reference proteome</keyword>
<sequence>MQHILSRLKPYLRWIILGGTLFFLITAFKNNWQEVAAIRIATLGWLTLAIALCVTLLAHIWSGWVWTWILEEFNQTVNIPQFVRVYLQTNIAKYLPGNVWHYYGRISAAKTAGIPTSIAALSVLLEPLLMAAAAILLALLGIQSAIALTQSYIQLLLFFVLAGVLLAIHPHLLNLAMRLLSRMKFKSTTTNTSDRVLCQIKRYPWRPLLGELGFVGLRGTGFLLTLLAIIPLSIERIPLLFAAFSLAWVLGLVIPGAPGGLGVFEVTAIALLQNSFSVGAVISAIALYRFISITAEATGAGLAWLNERLIVSN</sequence>
<dbReference type="InterPro" id="IPR022791">
    <property type="entry name" value="L-PG_synthase/AglD"/>
</dbReference>
<protein>
    <recommendedName>
        <fullName evidence="9">Integral membrane protein</fullName>
    </recommendedName>
</protein>
<keyword evidence="4 6" id="KW-1133">Transmembrane helix</keyword>
<feature type="transmembrane region" description="Helical" evidence="6">
    <location>
        <begin position="12"/>
        <end position="28"/>
    </location>
</feature>
<feature type="transmembrane region" description="Helical" evidence="6">
    <location>
        <begin position="152"/>
        <end position="173"/>
    </location>
</feature>
<comment type="subcellular location">
    <subcellularLocation>
        <location evidence="1">Cell membrane</location>
        <topology evidence="1">Multi-pass membrane protein</topology>
    </subcellularLocation>
</comment>
<keyword evidence="5 6" id="KW-0472">Membrane</keyword>
<feature type="transmembrane region" description="Helical" evidence="6">
    <location>
        <begin position="118"/>
        <end position="140"/>
    </location>
</feature>
<evidence type="ECO:0000256" key="6">
    <source>
        <dbReference type="SAM" id="Phobius"/>
    </source>
</evidence>
<feature type="transmembrane region" description="Helical" evidence="6">
    <location>
        <begin position="212"/>
        <end position="230"/>
    </location>
</feature>
<evidence type="ECO:0008006" key="9">
    <source>
        <dbReference type="Google" id="ProtNLM"/>
    </source>
</evidence>
<accession>A0AB37UMR4</accession>
<gene>
    <name evidence="7" type="ORF">DSM107010_20560</name>
</gene>
<name>A0AB37UMR4_9CYAN</name>
<evidence type="ECO:0000256" key="4">
    <source>
        <dbReference type="ARBA" id="ARBA00022989"/>
    </source>
</evidence>
<feature type="transmembrane region" description="Helical" evidence="6">
    <location>
        <begin position="266"/>
        <end position="288"/>
    </location>
</feature>
<evidence type="ECO:0000256" key="3">
    <source>
        <dbReference type="ARBA" id="ARBA00022692"/>
    </source>
</evidence>
<dbReference type="Pfam" id="PF03706">
    <property type="entry name" value="LPG_synthase_TM"/>
    <property type="match status" value="1"/>
</dbReference>
<comment type="caution">
    <text evidence="7">The sequence shown here is derived from an EMBL/GenBank/DDBJ whole genome shotgun (WGS) entry which is preliminary data.</text>
</comment>
<evidence type="ECO:0000256" key="2">
    <source>
        <dbReference type="ARBA" id="ARBA00022475"/>
    </source>
</evidence>
<dbReference type="Proteomes" id="UP000282574">
    <property type="component" value="Unassembled WGS sequence"/>
</dbReference>
<feature type="transmembrane region" description="Helical" evidence="6">
    <location>
        <begin position="237"/>
        <end position="254"/>
    </location>
</feature>
<dbReference type="AlphaFoldDB" id="A0AB37UMR4"/>
<feature type="transmembrane region" description="Helical" evidence="6">
    <location>
        <begin position="40"/>
        <end position="61"/>
    </location>
</feature>